<name>A0A2T3ZDI4_TRIA4</name>
<dbReference type="Proteomes" id="UP000240493">
    <property type="component" value="Unassembled WGS sequence"/>
</dbReference>
<proteinExistence type="predicted"/>
<organism evidence="2 3">
    <name type="scientific">Trichoderma asperellum (strain ATCC 204424 / CBS 433.97 / NBRC 101777)</name>
    <dbReference type="NCBI Taxonomy" id="1042311"/>
    <lineage>
        <taxon>Eukaryota</taxon>
        <taxon>Fungi</taxon>
        <taxon>Dikarya</taxon>
        <taxon>Ascomycota</taxon>
        <taxon>Pezizomycotina</taxon>
        <taxon>Sordariomycetes</taxon>
        <taxon>Hypocreomycetidae</taxon>
        <taxon>Hypocreales</taxon>
        <taxon>Hypocreaceae</taxon>
        <taxon>Trichoderma</taxon>
    </lineage>
</organism>
<feature type="region of interest" description="Disordered" evidence="1">
    <location>
        <begin position="1"/>
        <end position="50"/>
    </location>
</feature>
<reference evidence="2 3" key="1">
    <citation type="submission" date="2016-07" db="EMBL/GenBank/DDBJ databases">
        <title>Multiple horizontal gene transfer events from other fungi enriched the ability of initially mycotrophic Trichoderma (Ascomycota) to feed on dead plant biomass.</title>
        <authorList>
            <consortium name="DOE Joint Genome Institute"/>
            <person name="Aerts A."/>
            <person name="Atanasova L."/>
            <person name="Chenthamara K."/>
            <person name="Zhang J."/>
            <person name="Grujic M."/>
            <person name="Henrissat B."/>
            <person name="Kuo A."/>
            <person name="Salamov A."/>
            <person name="Lipzen A."/>
            <person name="Labutti K."/>
            <person name="Barry K."/>
            <person name="Miao Y."/>
            <person name="Rahimi M.J."/>
            <person name="Shen Q."/>
            <person name="Grigoriev I.V."/>
            <person name="Kubicek C.P."/>
            <person name="Druzhinina I.S."/>
        </authorList>
    </citation>
    <scope>NUCLEOTIDE SEQUENCE [LARGE SCALE GENOMIC DNA]</scope>
    <source>
        <strain evidence="2 3">CBS 433.97</strain>
    </source>
</reference>
<evidence type="ECO:0000256" key="1">
    <source>
        <dbReference type="SAM" id="MobiDB-lite"/>
    </source>
</evidence>
<protein>
    <submittedName>
        <fullName evidence="2">Uncharacterized protein</fullName>
    </submittedName>
</protein>
<evidence type="ECO:0000313" key="3">
    <source>
        <dbReference type="Proteomes" id="UP000240493"/>
    </source>
</evidence>
<gene>
    <name evidence="2" type="ORF">M441DRAFT_44910</name>
</gene>
<evidence type="ECO:0000313" key="2">
    <source>
        <dbReference type="EMBL" id="PTB42868.1"/>
    </source>
</evidence>
<keyword evidence="3" id="KW-1185">Reference proteome</keyword>
<dbReference type="EMBL" id="KZ679259">
    <property type="protein sequence ID" value="PTB42868.1"/>
    <property type="molecule type" value="Genomic_DNA"/>
</dbReference>
<dbReference type="AlphaFoldDB" id="A0A2T3ZDI4"/>
<sequence length="202" mass="22131">MSAQPYDDDGTAWWQRKGPPEPDECLPDGALDCGKRKPGKFGSSDKNRGHQAMWVARASERERQWLLPGTREKYLSRESLPRVSRVYCHASRLLAGATPPWSLLASVPALSASSHSQRPHHRLLLPARPPATATPAAPPVAALQTQPDPLHVSLRARLPAQEQPRGGPWAQIVLAGRFTPTPPPPHFDAKYIARSLAGLHQP</sequence>
<accession>A0A2T3ZDI4</accession>
<feature type="compositionally biased region" description="Acidic residues" evidence="1">
    <location>
        <begin position="1"/>
        <end position="10"/>
    </location>
</feature>